<sequence>MQAMNKNYLFYLIQNIKSIFLIGGVFFGLLIFSGLWGNDFKLSFLGVIDFIFGMVGGGFIVMLWFLIPVILSTLFRWVFQNQLAVSVILTFIVFYTYGYFSLFNSSERVGSFWYLVIPTIMFIGLSEWFIYKSSVHSLGENVTPRSN</sequence>
<feature type="transmembrane region" description="Helical" evidence="1">
    <location>
        <begin position="83"/>
        <end position="100"/>
    </location>
</feature>
<evidence type="ECO:0000313" key="5">
    <source>
        <dbReference type="Proteomes" id="UP000254176"/>
    </source>
</evidence>
<evidence type="ECO:0000313" key="3">
    <source>
        <dbReference type="EMBL" id="SUA19398.1"/>
    </source>
</evidence>
<dbReference type="EMBL" id="FEVP01000063">
    <property type="protein sequence ID" value="CWQ21412.1"/>
    <property type="molecule type" value="Genomic_DNA"/>
</dbReference>
<dbReference type="RefSeq" id="WP_002238821.1">
    <property type="nucleotide sequence ID" value="NZ_FEXA01000061.1"/>
</dbReference>
<gene>
    <name evidence="2" type="ORF">ERS514591_02152</name>
    <name evidence="3" type="ORF">NCTC8554_01099</name>
</gene>
<dbReference type="AlphaFoldDB" id="A0A121PDD2"/>
<keyword evidence="1" id="KW-0472">Membrane</keyword>
<name>A0A121PDD2_NEIME</name>
<feature type="transmembrane region" description="Helical" evidence="1">
    <location>
        <begin position="50"/>
        <end position="71"/>
    </location>
</feature>
<evidence type="ECO:0000313" key="4">
    <source>
        <dbReference type="Proteomes" id="UP000072443"/>
    </source>
</evidence>
<feature type="transmembrane region" description="Helical" evidence="1">
    <location>
        <begin position="20"/>
        <end position="38"/>
    </location>
</feature>
<evidence type="ECO:0000256" key="1">
    <source>
        <dbReference type="SAM" id="Phobius"/>
    </source>
</evidence>
<dbReference type="EMBL" id="UGRP01000001">
    <property type="protein sequence ID" value="SUA19398.1"/>
    <property type="molecule type" value="Genomic_DNA"/>
</dbReference>
<feature type="transmembrane region" description="Helical" evidence="1">
    <location>
        <begin position="112"/>
        <end position="131"/>
    </location>
</feature>
<reference evidence="3 5" key="2">
    <citation type="submission" date="2018-06" db="EMBL/GenBank/DDBJ databases">
        <authorList>
            <consortium name="Pathogen Informatics"/>
            <person name="Doyle S."/>
        </authorList>
    </citation>
    <scope>NUCLEOTIDE SEQUENCE [LARGE SCALE GENOMIC DNA]</scope>
    <source>
        <strain evidence="3 5">NCTC8554</strain>
    </source>
</reference>
<keyword evidence="1" id="KW-0812">Transmembrane</keyword>
<keyword evidence="1" id="KW-1133">Transmembrane helix</keyword>
<organism evidence="3 5">
    <name type="scientific">Neisseria meningitidis</name>
    <dbReference type="NCBI Taxonomy" id="487"/>
    <lineage>
        <taxon>Bacteria</taxon>
        <taxon>Pseudomonadati</taxon>
        <taxon>Pseudomonadota</taxon>
        <taxon>Betaproteobacteria</taxon>
        <taxon>Neisseriales</taxon>
        <taxon>Neisseriaceae</taxon>
        <taxon>Neisseria</taxon>
    </lineage>
</organism>
<reference evidence="2 4" key="1">
    <citation type="submission" date="2016-02" db="EMBL/GenBank/DDBJ databases">
        <authorList>
            <consortium name="Pathogen Informatics"/>
        </authorList>
    </citation>
    <scope>NUCLEOTIDE SEQUENCE [LARGE SCALE GENOMIC DNA]</scope>
    <source>
        <strain evidence="2 4">2842STDY5881269</strain>
    </source>
</reference>
<protein>
    <submittedName>
        <fullName evidence="3">Uncharacterized protein</fullName>
    </submittedName>
</protein>
<accession>A0A121PDD2</accession>
<proteinExistence type="predicted"/>
<dbReference type="Proteomes" id="UP000254176">
    <property type="component" value="Unassembled WGS sequence"/>
</dbReference>
<dbReference type="Proteomes" id="UP000072443">
    <property type="component" value="Unassembled WGS sequence"/>
</dbReference>
<evidence type="ECO:0000313" key="2">
    <source>
        <dbReference type="EMBL" id="CWQ21412.1"/>
    </source>
</evidence>